<evidence type="ECO:0000313" key="5">
    <source>
        <dbReference type="EMBL" id="GAA3980937.1"/>
    </source>
</evidence>
<dbReference type="RefSeq" id="WP_259088405.1">
    <property type="nucleotide sequence ID" value="NZ_BAAAZC010000025.1"/>
</dbReference>
<dbReference type="NCBIfam" id="NF004825">
    <property type="entry name" value="PRK06181.1"/>
    <property type="match status" value="1"/>
</dbReference>
<dbReference type="PRINTS" id="PR00081">
    <property type="entry name" value="GDHRDH"/>
</dbReference>
<dbReference type="PIRSF" id="PIRSF000126">
    <property type="entry name" value="11-beta-HSD1"/>
    <property type="match status" value="1"/>
</dbReference>
<dbReference type="EMBL" id="BAAAZC010000025">
    <property type="protein sequence ID" value="GAA3980937.1"/>
    <property type="molecule type" value="Genomic_DNA"/>
</dbReference>
<sequence length="271" mass="29540">MKLNDKVIIITGASSGIGKSLAIECAKRGATVVLAARQYVTLCVITQDIERRYQTKALAIQCDVTNEDDCASLIKQTLATFGKIDVLINNAGISMRALFKDVDLKVLKSLMDVNFWGTVYCTKYALPEIIKTKGSIVGVSSIAGYKGLPGRAGYSASKFAMNGFLDSLRVENLKTGVHILTACPGFTASNIRNTALNQEGVQQKESTLEEDKMMSSDKVATIIVDGIENRSRTLIMTTQGKLTVLLSKLLPAFLDKMVYNVFAKEKNPLLR</sequence>
<evidence type="ECO:0000256" key="3">
    <source>
        <dbReference type="RuleBase" id="RU000363"/>
    </source>
</evidence>
<dbReference type="PRINTS" id="PR00080">
    <property type="entry name" value="SDRFAMILY"/>
</dbReference>
<dbReference type="PANTHER" id="PTHR44196:SF1">
    <property type="entry name" value="DEHYDROGENASE_REDUCTASE SDR FAMILY MEMBER 7B"/>
    <property type="match status" value="1"/>
</dbReference>
<gene>
    <name evidence="5" type="ORF">GCM10022210_35320</name>
</gene>
<dbReference type="PROSITE" id="PS00061">
    <property type="entry name" value="ADH_SHORT"/>
    <property type="match status" value="1"/>
</dbReference>
<proteinExistence type="inferred from homology"/>
<evidence type="ECO:0000256" key="2">
    <source>
        <dbReference type="ARBA" id="ARBA00023002"/>
    </source>
</evidence>
<dbReference type="SMART" id="SM00822">
    <property type="entry name" value="PKS_KR"/>
    <property type="match status" value="1"/>
</dbReference>
<feature type="domain" description="Ketoreductase" evidence="4">
    <location>
        <begin position="6"/>
        <end position="189"/>
    </location>
</feature>
<protein>
    <submittedName>
        <fullName evidence="5">SDR family oxidoreductase</fullName>
    </submittedName>
</protein>
<dbReference type="InterPro" id="IPR036291">
    <property type="entry name" value="NAD(P)-bd_dom_sf"/>
</dbReference>
<organism evidence="5 6">
    <name type="scientific">Mucilaginibacter dorajii</name>
    <dbReference type="NCBI Taxonomy" id="692994"/>
    <lineage>
        <taxon>Bacteria</taxon>
        <taxon>Pseudomonadati</taxon>
        <taxon>Bacteroidota</taxon>
        <taxon>Sphingobacteriia</taxon>
        <taxon>Sphingobacteriales</taxon>
        <taxon>Sphingobacteriaceae</taxon>
        <taxon>Mucilaginibacter</taxon>
    </lineage>
</organism>
<accession>A0ABP7QGX7</accession>
<comment type="caution">
    <text evidence="5">The sequence shown here is derived from an EMBL/GenBank/DDBJ whole genome shotgun (WGS) entry which is preliminary data.</text>
</comment>
<evidence type="ECO:0000256" key="1">
    <source>
        <dbReference type="ARBA" id="ARBA00006484"/>
    </source>
</evidence>
<dbReference type="InterPro" id="IPR020904">
    <property type="entry name" value="Sc_DH/Rdtase_CS"/>
</dbReference>
<dbReference type="Proteomes" id="UP001500742">
    <property type="component" value="Unassembled WGS sequence"/>
</dbReference>
<dbReference type="Pfam" id="PF00106">
    <property type="entry name" value="adh_short"/>
    <property type="match status" value="1"/>
</dbReference>
<keyword evidence="6" id="KW-1185">Reference proteome</keyword>
<comment type="similarity">
    <text evidence="1 3">Belongs to the short-chain dehydrogenases/reductases (SDR) family.</text>
</comment>
<dbReference type="PANTHER" id="PTHR44196">
    <property type="entry name" value="DEHYDROGENASE/REDUCTASE SDR FAMILY MEMBER 7B"/>
    <property type="match status" value="1"/>
</dbReference>
<evidence type="ECO:0000259" key="4">
    <source>
        <dbReference type="SMART" id="SM00822"/>
    </source>
</evidence>
<name>A0ABP7QGX7_9SPHI</name>
<dbReference type="InterPro" id="IPR002347">
    <property type="entry name" value="SDR_fam"/>
</dbReference>
<dbReference type="SUPFAM" id="SSF51735">
    <property type="entry name" value="NAD(P)-binding Rossmann-fold domains"/>
    <property type="match status" value="1"/>
</dbReference>
<evidence type="ECO:0000313" key="6">
    <source>
        <dbReference type="Proteomes" id="UP001500742"/>
    </source>
</evidence>
<reference evidence="6" key="1">
    <citation type="journal article" date="2019" name="Int. J. Syst. Evol. Microbiol.">
        <title>The Global Catalogue of Microorganisms (GCM) 10K type strain sequencing project: providing services to taxonomists for standard genome sequencing and annotation.</title>
        <authorList>
            <consortium name="The Broad Institute Genomics Platform"/>
            <consortium name="The Broad Institute Genome Sequencing Center for Infectious Disease"/>
            <person name="Wu L."/>
            <person name="Ma J."/>
        </authorList>
    </citation>
    <scope>NUCLEOTIDE SEQUENCE [LARGE SCALE GENOMIC DNA]</scope>
    <source>
        <strain evidence="6">JCM 16601</strain>
    </source>
</reference>
<dbReference type="Gene3D" id="3.40.50.720">
    <property type="entry name" value="NAD(P)-binding Rossmann-like Domain"/>
    <property type="match status" value="1"/>
</dbReference>
<dbReference type="InterPro" id="IPR057326">
    <property type="entry name" value="KR_dom"/>
</dbReference>
<keyword evidence="2" id="KW-0560">Oxidoreductase</keyword>